<keyword evidence="6" id="KW-0624">Polysaccharide degradation</keyword>
<evidence type="ECO:0000256" key="6">
    <source>
        <dbReference type="ARBA" id="ARBA00023326"/>
    </source>
</evidence>
<dbReference type="InterPro" id="IPR001579">
    <property type="entry name" value="Glyco_hydro_18_chit_AS"/>
</dbReference>
<dbReference type="EMBL" id="ML178821">
    <property type="protein sequence ID" value="TFL03043.1"/>
    <property type="molecule type" value="Genomic_DNA"/>
</dbReference>
<feature type="domain" description="GH18" evidence="10">
    <location>
        <begin position="46"/>
        <end position="428"/>
    </location>
</feature>
<dbReference type="PROSITE" id="PS01095">
    <property type="entry name" value="GH18_1"/>
    <property type="match status" value="1"/>
</dbReference>
<keyword evidence="12" id="KW-1185">Reference proteome</keyword>
<gene>
    <name evidence="11" type="ORF">BDV98DRAFT_655211</name>
</gene>
<keyword evidence="5 7" id="KW-0326">Glycosidase</keyword>
<comment type="similarity">
    <text evidence="8">Belongs to the glycosyl hydrolase 18 family.</text>
</comment>
<evidence type="ECO:0000256" key="1">
    <source>
        <dbReference type="ARBA" id="ARBA00000822"/>
    </source>
</evidence>
<proteinExistence type="inferred from homology"/>
<keyword evidence="4" id="KW-0119">Carbohydrate metabolism</keyword>
<dbReference type="SUPFAM" id="SSF54556">
    <property type="entry name" value="Chitinase insertion domain"/>
    <property type="match status" value="1"/>
</dbReference>
<dbReference type="InterPro" id="IPR017853">
    <property type="entry name" value="GH"/>
</dbReference>
<accession>A0A5C3QM94</accession>
<evidence type="ECO:0000256" key="8">
    <source>
        <dbReference type="RuleBase" id="RU004453"/>
    </source>
</evidence>
<evidence type="ECO:0000256" key="3">
    <source>
        <dbReference type="ARBA" id="ARBA00023024"/>
    </source>
</evidence>
<sequence length="439" mass="47846">MAFRSSSLVALLLSSSALVNARFPGFVRNPLSTRQEKNETAVAPPDVAAAWYASWHAENYTVDQVPWSKYTHMTYAFAETMENGGLNITDPEVLPKFVAAAQNHSVKALISVGGWTGSRFFSTSVGDAANRTAFVEEIVGVVDKYGLDGVDFDWEYPNKQGLGCNLLHPNDTQHYLEFLQELRAHTTGANLIITAATSIFPFNNATDQPSDDVSAFAQIYDYLALMNYDLWGGWSSAVGPNAALNETCAAPENQQGSAVRAVQSWVDAGFPIEKLVLGVPSYGRSSTVYTSNAYVEGNSTELAPYPAFNGTDKPTGDEWDGPEALNACGVLEGPGGIFQFWGMMDNGFLTYEGEVADGIGYRYDNCSQTPYVYNATTEVMISYDNAQSYAAKGEFIKTLGLKGFAMWEVAGDYDDILVDSIRAASGMPEEVWCEEEDDF</sequence>
<evidence type="ECO:0000313" key="12">
    <source>
        <dbReference type="Proteomes" id="UP000305067"/>
    </source>
</evidence>
<keyword evidence="2 7" id="KW-0378">Hydrolase</keyword>
<dbReference type="PANTHER" id="PTHR11177:SF317">
    <property type="entry name" value="CHITINASE 12-RELATED"/>
    <property type="match status" value="1"/>
</dbReference>
<comment type="catalytic activity">
    <reaction evidence="1">
        <text>Random endo-hydrolysis of N-acetyl-beta-D-glucosaminide (1-&gt;4)-beta-linkages in chitin and chitodextrins.</text>
        <dbReference type="EC" id="3.2.1.14"/>
    </reaction>
</comment>
<evidence type="ECO:0000256" key="2">
    <source>
        <dbReference type="ARBA" id="ARBA00022801"/>
    </source>
</evidence>
<keyword evidence="3" id="KW-0146">Chitin degradation</keyword>
<dbReference type="AlphaFoldDB" id="A0A5C3QM94"/>
<dbReference type="STRING" id="1884261.A0A5C3QM94"/>
<dbReference type="GO" id="GO:0005576">
    <property type="term" value="C:extracellular region"/>
    <property type="evidence" value="ECO:0007669"/>
    <property type="project" value="TreeGrafter"/>
</dbReference>
<dbReference type="GO" id="GO:0000272">
    <property type="term" value="P:polysaccharide catabolic process"/>
    <property type="evidence" value="ECO:0007669"/>
    <property type="project" value="UniProtKB-KW"/>
</dbReference>
<dbReference type="OrthoDB" id="73875at2759"/>
<dbReference type="GO" id="GO:0008061">
    <property type="term" value="F:chitin binding"/>
    <property type="evidence" value="ECO:0007669"/>
    <property type="project" value="InterPro"/>
</dbReference>
<feature type="chain" id="PRO_5023036931" evidence="9">
    <location>
        <begin position="22"/>
        <end position="439"/>
    </location>
</feature>
<evidence type="ECO:0000256" key="9">
    <source>
        <dbReference type="SAM" id="SignalP"/>
    </source>
</evidence>
<evidence type="ECO:0000256" key="4">
    <source>
        <dbReference type="ARBA" id="ARBA00023277"/>
    </source>
</evidence>
<evidence type="ECO:0000256" key="5">
    <source>
        <dbReference type="ARBA" id="ARBA00023295"/>
    </source>
</evidence>
<dbReference type="Proteomes" id="UP000305067">
    <property type="component" value="Unassembled WGS sequence"/>
</dbReference>
<dbReference type="PANTHER" id="PTHR11177">
    <property type="entry name" value="CHITINASE"/>
    <property type="match status" value="1"/>
</dbReference>
<evidence type="ECO:0000256" key="7">
    <source>
        <dbReference type="RuleBase" id="RU000489"/>
    </source>
</evidence>
<keyword evidence="9" id="KW-0732">Signal</keyword>
<dbReference type="GO" id="GO:0008843">
    <property type="term" value="F:endochitinase activity"/>
    <property type="evidence" value="ECO:0007669"/>
    <property type="project" value="UniProtKB-EC"/>
</dbReference>
<dbReference type="Gene3D" id="3.10.50.10">
    <property type="match status" value="1"/>
</dbReference>
<dbReference type="PROSITE" id="PS51910">
    <property type="entry name" value="GH18_2"/>
    <property type="match status" value="1"/>
</dbReference>
<dbReference type="InterPro" id="IPR001223">
    <property type="entry name" value="Glyco_hydro18_cat"/>
</dbReference>
<dbReference type="Gene3D" id="3.20.20.80">
    <property type="entry name" value="Glycosidases"/>
    <property type="match status" value="1"/>
</dbReference>
<organism evidence="11 12">
    <name type="scientific">Pterulicium gracile</name>
    <dbReference type="NCBI Taxonomy" id="1884261"/>
    <lineage>
        <taxon>Eukaryota</taxon>
        <taxon>Fungi</taxon>
        <taxon>Dikarya</taxon>
        <taxon>Basidiomycota</taxon>
        <taxon>Agaricomycotina</taxon>
        <taxon>Agaricomycetes</taxon>
        <taxon>Agaricomycetidae</taxon>
        <taxon>Agaricales</taxon>
        <taxon>Pleurotineae</taxon>
        <taxon>Pterulaceae</taxon>
        <taxon>Pterulicium</taxon>
    </lineage>
</organism>
<evidence type="ECO:0000313" key="11">
    <source>
        <dbReference type="EMBL" id="TFL03043.1"/>
    </source>
</evidence>
<feature type="signal peptide" evidence="9">
    <location>
        <begin position="1"/>
        <end position="21"/>
    </location>
</feature>
<dbReference type="InterPro" id="IPR029070">
    <property type="entry name" value="Chitinase_insertion_sf"/>
</dbReference>
<dbReference type="GO" id="GO:0006032">
    <property type="term" value="P:chitin catabolic process"/>
    <property type="evidence" value="ECO:0007669"/>
    <property type="project" value="UniProtKB-KW"/>
</dbReference>
<evidence type="ECO:0000259" key="10">
    <source>
        <dbReference type="PROSITE" id="PS51910"/>
    </source>
</evidence>
<dbReference type="SMART" id="SM00636">
    <property type="entry name" value="Glyco_18"/>
    <property type="match status" value="1"/>
</dbReference>
<reference evidence="11 12" key="1">
    <citation type="journal article" date="2019" name="Nat. Ecol. Evol.">
        <title>Megaphylogeny resolves global patterns of mushroom evolution.</title>
        <authorList>
            <person name="Varga T."/>
            <person name="Krizsan K."/>
            <person name="Foldi C."/>
            <person name="Dima B."/>
            <person name="Sanchez-Garcia M."/>
            <person name="Sanchez-Ramirez S."/>
            <person name="Szollosi G.J."/>
            <person name="Szarkandi J.G."/>
            <person name="Papp V."/>
            <person name="Albert L."/>
            <person name="Andreopoulos W."/>
            <person name="Angelini C."/>
            <person name="Antonin V."/>
            <person name="Barry K.W."/>
            <person name="Bougher N.L."/>
            <person name="Buchanan P."/>
            <person name="Buyck B."/>
            <person name="Bense V."/>
            <person name="Catcheside P."/>
            <person name="Chovatia M."/>
            <person name="Cooper J."/>
            <person name="Damon W."/>
            <person name="Desjardin D."/>
            <person name="Finy P."/>
            <person name="Geml J."/>
            <person name="Haridas S."/>
            <person name="Hughes K."/>
            <person name="Justo A."/>
            <person name="Karasinski D."/>
            <person name="Kautmanova I."/>
            <person name="Kiss B."/>
            <person name="Kocsube S."/>
            <person name="Kotiranta H."/>
            <person name="LaButti K.M."/>
            <person name="Lechner B.E."/>
            <person name="Liimatainen K."/>
            <person name="Lipzen A."/>
            <person name="Lukacs Z."/>
            <person name="Mihaltcheva S."/>
            <person name="Morgado L.N."/>
            <person name="Niskanen T."/>
            <person name="Noordeloos M.E."/>
            <person name="Ohm R.A."/>
            <person name="Ortiz-Santana B."/>
            <person name="Ovrebo C."/>
            <person name="Racz N."/>
            <person name="Riley R."/>
            <person name="Savchenko A."/>
            <person name="Shiryaev A."/>
            <person name="Soop K."/>
            <person name="Spirin V."/>
            <person name="Szebenyi C."/>
            <person name="Tomsovsky M."/>
            <person name="Tulloss R.E."/>
            <person name="Uehling J."/>
            <person name="Grigoriev I.V."/>
            <person name="Vagvolgyi C."/>
            <person name="Papp T."/>
            <person name="Martin F.M."/>
            <person name="Miettinen O."/>
            <person name="Hibbett D.S."/>
            <person name="Nagy L.G."/>
        </authorList>
    </citation>
    <scope>NUCLEOTIDE SEQUENCE [LARGE SCALE GENOMIC DNA]</scope>
    <source>
        <strain evidence="11 12">CBS 309.79</strain>
    </source>
</reference>
<dbReference type="InterPro" id="IPR050314">
    <property type="entry name" value="Glycosyl_Hydrlase_18"/>
</dbReference>
<name>A0A5C3QM94_9AGAR</name>
<protein>
    <submittedName>
        <fullName evidence="11">Glycoside hydrolase</fullName>
    </submittedName>
</protein>
<dbReference type="Pfam" id="PF00704">
    <property type="entry name" value="Glyco_hydro_18"/>
    <property type="match status" value="1"/>
</dbReference>
<dbReference type="SUPFAM" id="SSF51445">
    <property type="entry name" value="(Trans)glycosidases"/>
    <property type="match status" value="1"/>
</dbReference>
<dbReference type="InterPro" id="IPR011583">
    <property type="entry name" value="Chitinase_II/V-like_cat"/>
</dbReference>